<feature type="compositionally biased region" description="Basic residues" evidence="1">
    <location>
        <begin position="79"/>
        <end position="88"/>
    </location>
</feature>
<proteinExistence type="predicted"/>
<feature type="compositionally biased region" description="Basic and acidic residues" evidence="1">
    <location>
        <begin position="67"/>
        <end position="78"/>
    </location>
</feature>
<dbReference type="EMBL" id="CAKMRJ010000002">
    <property type="protein sequence ID" value="CAH1416743.1"/>
    <property type="molecule type" value="Genomic_DNA"/>
</dbReference>
<name>A0AAU9M7A8_9ASTR</name>
<comment type="caution">
    <text evidence="2">The sequence shown here is derived from an EMBL/GenBank/DDBJ whole genome shotgun (WGS) entry which is preliminary data.</text>
</comment>
<evidence type="ECO:0000313" key="2">
    <source>
        <dbReference type="EMBL" id="CAH1416743.1"/>
    </source>
</evidence>
<accession>A0AAU9M7A8</accession>
<reference evidence="2 3" key="1">
    <citation type="submission" date="2022-01" db="EMBL/GenBank/DDBJ databases">
        <authorList>
            <person name="Xiong W."/>
            <person name="Schranz E."/>
        </authorList>
    </citation>
    <scope>NUCLEOTIDE SEQUENCE [LARGE SCALE GENOMIC DNA]</scope>
</reference>
<dbReference type="Proteomes" id="UP001157418">
    <property type="component" value="Unassembled WGS sequence"/>
</dbReference>
<gene>
    <name evidence="2" type="ORF">LVIROSA_LOCUS4490</name>
</gene>
<keyword evidence="3" id="KW-1185">Reference proteome</keyword>
<dbReference type="AlphaFoldDB" id="A0AAU9M7A8"/>
<feature type="region of interest" description="Disordered" evidence="1">
    <location>
        <begin position="64"/>
        <end position="88"/>
    </location>
</feature>
<evidence type="ECO:0000256" key="1">
    <source>
        <dbReference type="SAM" id="MobiDB-lite"/>
    </source>
</evidence>
<organism evidence="2 3">
    <name type="scientific">Lactuca virosa</name>
    <dbReference type="NCBI Taxonomy" id="75947"/>
    <lineage>
        <taxon>Eukaryota</taxon>
        <taxon>Viridiplantae</taxon>
        <taxon>Streptophyta</taxon>
        <taxon>Embryophyta</taxon>
        <taxon>Tracheophyta</taxon>
        <taxon>Spermatophyta</taxon>
        <taxon>Magnoliopsida</taxon>
        <taxon>eudicotyledons</taxon>
        <taxon>Gunneridae</taxon>
        <taxon>Pentapetalae</taxon>
        <taxon>asterids</taxon>
        <taxon>campanulids</taxon>
        <taxon>Asterales</taxon>
        <taxon>Asteraceae</taxon>
        <taxon>Cichorioideae</taxon>
        <taxon>Cichorieae</taxon>
        <taxon>Lactucinae</taxon>
        <taxon>Lactuca</taxon>
    </lineage>
</organism>
<sequence length="88" mass="10072">MYSPKMINHVCVIFIRRWLSSAMNILLQEFEQLLGVTTPTEVNIENHGPIRNKGSGLRKILKGSNEVSKKKSSNEPRSCKYRSGPRRD</sequence>
<evidence type="ECO:0000313" key="3">
    <source>
        <dbReference type="Proteomes" id="UP001157418"/>
    </source>
</evidence>
<protein>
    <submittedName>
        <fullName evidence="2">Uncharacterized protein</fullName>
    </submittedName>
</protein>